<proteinExistence type="inferred from homology"/>
<dbReference type="GO" id="GO:0005634">
    <property type="term" value="C:nucleus"/>
    <property type="evidence" value="ECO:0007669"/>
    <property type="project" value="UniProtKB-SubCell"/>
</dbReference>
<feature type="region of interest" description="Disordered" evidence="11">
    <location>
        <begin position="271"/>
        <end position="329"/>
    </location>
</feature>
<accession>A0A1I8MYW9</accession>
<evidence type="ECO:0000256" key="5">
    <source>
        <dbReference type="ARBA" id="ARBA00022771"/>
    </source>
</evidence>
<keyword evidence="5 9" id="KW-0863">Zinc-finger</keyword>
<dbReference type="Proteomes" id="UP001652621">
    <property type="component" value="Unplaced"/>
</dbReference>
<dbReference type="AlphaFoldDB" id="A0A1I8MYW9"/>
<dbReference type="EnsemblMetazoa" id="MDOA009820-RA">
    <property type="protein sequence ID" value="MDOA009820-PA"/>
    <property type="gene ID" value="MDOA009820"/>
</dbReference>
<evidence type="ECO:0000256" key="8">
    <source>
        <dbReference type="ARBA" id="ARBA00023242"/>
    </source>
</evidence>
<dbReference type="SMART" id="SM00868">
    <property type="entry name" value="zf-AD"/>
    <property type="match status" value="1"/>
</dbReference>
<dbReference type="VEuPathDB" id="VectorBase:MDOA009820"/>
<feature type="domain" description="C2H2-type" evidence="12">
    <location>
        <begin position="412"/>
        <end position="439"/>
    </location>
</feature>
<dbReference type="PROSITE" id="PS00028">
    <property type="entry name" value="ZINC_FINGER_C2H2_1"/>
    <property type="match status" value="6"/>
</dbReference>
<evidence type="ECO:0000256" key="7">
    <source>
        <dbReference type="ARBA" id="ARBA00023125"/>
    </source>
</evidence>
<dbReference type="SMART" id="SM00355">
    <property type="entry name" value="ZnF_C2H2"/>
    <property type="match status" value="7"/>
</dbReference>
<evidence type="ECO:0000256" key="6">
    <source>
        <dbReference type="ARBA" id="ARBA00022833"/>
    </source>
</evidence>
<dbReference type="InterPro" id="IPR036236">
    <property type="entry name" value="Znf_C2H2_sf"/>
</dbReference>
<dbReference type="PANTHER" id="PTHR14196:SF12">
    <property type="entry name" value="ZINC FINGER PROTEIN 208-LIKE"/>
    <property type="match status" value="1"/>
</dbReference>
<dbReference type="eggNOG" id="KOG1721">
    <property type="taxonomic scope" value="Eukaryota"/>
</dbReference>
<dbReference type="Gene3D" id="3.30.160.60">
    <property type="entry name" value="Classic Zinc Finger"/>
    <property type="match status" value="7"/>
</dbReference>
<dbReference type="GO" id="GO:0000977">
    <property type="term" value="F:RNA polymerase II transcription regulatory region sequence-specific DNA binding"/>
    <property type="evidence" value="ECO:0007669"/>
    <property type="project" value="TreeGrafter"/>
</dbReference>
<feature type="domain" description="C2H2-type" evidence="12">
    <location>
        <begin position="496"/>
        <end position="517"/>
    </location>
</feature>
<dbReference type="FunFam" id="3.30.160.60:FF:000663">
    <property type="entry name" value="Zinc finger protein 45"/>
    <property type="match status" value="1"/>
</dbReference>
<feature type="domain" description="C2H2-type" evidence="12">
    <location>
        <begin position="330"/>
        <end position="357"/>
    </location>
</feature>
<dbReference type="GO" id="GO:0000981">
    <property type="term" value="F:DNA-binding transcription factor activity, RNA polymerase II-specific"/>
    <property type="evidence" value="ECO:0007669"/>
    <property type="project" value="TreeGrafter"/>
</dbReference>
<keyword evidence="15" id="KW-1185">Reference proteome</keyword>
<dbReference type="OrthoDB" id="6077919at2759"/>
<dbReference type="GeneID" id="101893168"/>
<evidence type="ECO:0000259" key="12">
    <source>
        <dbReference type="PROSITE" id="PS50157"/>
    </source>
</evidence>
<evidence type="ECO:0000313" key="14">
    <source>
        <dbReference type="EnsemblMetazoa" id="MDOA009820-PA"/>
    </source>
</evidence>
<reference evidence="16" key="2">
    <citation type="submission" date="2025-04" db="UniProtKB">
        <authorList>
            <consortium name="RefSeq"/>
        </authorList>
    </citation>
    <scope>IDENTIFICATION</scope>
    <source>
        <strain evidence="16">Aabys</strain>
    </source>
</reference>
<feature type="domain" description="C2H2-type" evidence="12">
    <location>
        <begin position="440"/>
        <end position="467"/>
    </location>
</feature>
<feature type="binding site" evidence="10">
    <location>
        <position position="22"/>
    </location>
    <ligand>
        <name>Zn(2+)</name>
        <dbReference type="ChEBI" id="CHEBI:29105"/>
    </ligand>
</feature>
<evidence type="ECO:0000256" key="10">
    <source>
        <dbReference type="PROSITE-ProRule" id="PRU01263"/>
    </source>
</evidence>
<feature type="domain" description="C2H2-type" evidence="12">
    <location>
        <begin position="468"/>
        <end position="495"/>
    </location>
</feature>
<evidence type="ECO:0000256" key="1">
    <source>
        <dbReference type="ARBA" id="ARBA00004123"/>
    </source>
</evidence>
<reference evidence="14" key="1">
    <citation type="submission" date="2020-05" db="UniProtKB">
        <authorList>
            <consortium name="EnsemblMetazoa"/>
        </authorList>
    </citation>
    <scope>IDENTIFICATION</scope>
    <source>
        <strain evidence="14">Aabys</strain>
    </source>
</reference>
<dbReference type="FunFam" id="3.30.160.60:FF:000624">
    <property type="entry name" value="zinc finger protein 697"/>
    <property type="match status" value="1"/>
</dbReference>
<feature type="compositionally biased region" description="Basic and acidic residues" evidence="11">
    <location>
        <begin position="113"/>
        <end position="147"/>
    </location>
</feature>
<dbReference type="VEuPathDB" id="VectorBase:MDOMA2_015926"/>
<evidence type="ECO:0000256" key="11">
    <source>
        <dbReference type="SAM" id="MobiDB-lite"/>
    </source>
</evidence>
<evidence type="ECO:0000256" key="2">
    <source>
        <dbReference type="ARBA" id="ARBA00006991"/>
    </source>
</evidence>
<keyword evidence="4" id="KW-0677">Repeat</keyword>
<protein>
    <submittedName>
        <fullName evidence="16">Zinc finger protein 2 homolog</fullName>
    </submittedName>
</protein>
<dbReference type="KEGG" id="mde:101893168"/>
<dbReference type="PANTHER" id="PTHR14196">
    <property type="entry name" value="ODD-SKIPPED - RELATED"/>
    <property type="match status" value="1"/>
</dbReference>
<feature type="domain" description="C2H2-type" evidence="12">
    <location>
        <begin position="384"/>
        <end position="411"/>
    </location>
</feature>
<keyword evidence="6 10" id="KW-0862">Zinc</keyword>
<feature type="binding site" evidence="10">
    <location>
        <position position="71"/>
    </location>
    <ligand>
        <name>Zn(2+)</name>
        <dbReference type="ChEBI" id="CHEBI:29105"/>
    </ligand>
</feature>
<dbReference type="PROSITE" id="PS51915">
    <property type="entry name" value="ZAD"/>
    <property type="match status" value="1"/>
</dbReference>
<dbReference type="InterPro" id="IPR012934">
    <property type="entry name" value="Znf_AD"/>
</dbReference>
<sequence length="522" mass="59953">MTAETAKDQKDQSLAVAMCRACLTDSNEYKPLHREGIIFGELTTLGTLLSFCSGLELNEEDLLPDNLCSQCVKDLAISYLFKKKVLKSNDVLRSQLLDVEEDTDEVCKAPNKVTDKQQKRETTKNKNEANDKQKDEEATRNCESETDLKELAEAAQMKRELEAQLYETAEEDYTEIRNDVDSEQIEHEHMDEDDDLYVVQEVAETTEIYHTTEIEEGHENDQHQEHTEEHTIVDIEEETHVQQVDEDEEEVAFEIHMTSNLDEEYHEIITSDPVSTISQDDSKNSYGVKRNYERKLVHNYESSDSGQPSTTVKRVRNRNKSTNKTPNPDFRCKICGKQLSNSSSFKYHMQLHSDETPFSCEICGERFKTRNAYDGHRATHDPKNTCELCGKVYRQPSSLRLHMLSHTGEKPFKCDICGKCLTQKSGYKKHMLTHTGEKPYPCDICGKSFRISSNMLVHRRSHLGEKTFGCPKCAKLFGTMEQLKRHMLVHTEDTPFPCDICGKQYKRQSTLKVHMSTCGENV</sequence>
<feature type="compositionally biased region" description="Polar residues" evidence="11">
    <location>
        <begin position="300"/>
        <end position="312"/>
    </location>
</feature>
<name>A0A1I8MYW9_MUSDO</name>
<dbReference type="SUPFAM" id="SSF57716">
    <property type="entry name" value="Glucocorticoid receptor-like (DNA-binding domain)"/>
    <property type="match status" value="1"/>
</dbReference>
<evidence type="ECO:0000256" key="9">
    <source>
        <dbReference type="PROSITE-ProRule" id="PRU00042"/>
    </source>
</evidence>
<feature type="region of interest" description="Disordered" evidence="11">
    <location>
        <begin position="104"/>
        <end position="147"/>
    </location>
</feature>
<dbReference type="SUPFAM" id="SSF57667">
    <property type="entry name" value="beta-beta-alpha zinc fingers"/>
    <property type="match status" value="4"/>
</dbReference>
<dbReference type="InterPro" id="IPR050717">
    <property type="entry name" value="C2H2-ZF_Transcription_Reg"/>
</dbReference>
<dbReference type="FunFam" id="3.30.160.60:FF:000446">
    <property type="entry name" value="Zinc finger protein"/>
    <property type="match status" value="1"/>
</dbReference>
<feature type="binding site" evidence="10">
    <location>
        <position position="68"/>
    </location>
    <ligand>
        <name>Zn(2+)</name>
        <dbReference type="ChEBI" id="CHEBI:29105"/>
    </ligand>
</feature>
<dbReference type="InterPro" id="IPR013087">
    <property type="entry name" value="Znf_C2H2_type"/>
</dbReference>
<organism evidence="14">
    <name type="scientific">Musca domestica</name>
    <name type="common">House fly</name>
    <dbReference type="NCBI Taxonomy" id="7370"/>
    <lineage>
        <taxon>Eukaryota</taxon>
        <taxon>Metazoa</taxon>
        <taxon>Ecdysozoa</taxon>
        <taxon>Arthropoda</taxon>
        <taxon>Hexapoda</taxon>
        <taxon>Insecta</taxon>
        <taxon>Pterygota</taxon>
        <taxon>Neoptera</taxon>
        <taxon>Endopterygota</taxon>
        <taxon>Diptera</taxon>
        <taxon>Brachycera</taxon>
        <taxon>Muscomorpha</taxon>
        <taxon>Muscoidea</taxon>
        <taxon>Muscidae</taxon>
        <taxon>Musca</taxon>
    </lineage>
</organism>
<dbReference type="PROSITE" id="PS50157">
    <property type="entry name" value="ZINC_FINGER_C2H2_2"/>
    <property type="match status" value="7"/>
</dbReference>
<feature type="domain" description="ZAD" evidence="13">
    <location>
        <begin position="17"/>
        <end position="95"/>
    </location>
</feature>
<feature type="domain" description="C2H2-type" evidence="12">
    <location>
        <begin position="358"/>
        <end position="385"/>
    </location>
</feature>
<evidence type="ECO:0000313" key="15">
    <source>
        <dbReference type="Proteomes" id="UP001652621"/>
    </source>
</evidence>
<keyword evidence="8" id="KW-0539">Nucleus</keyword>
<dbReference type="Pfam" id="PF00096">
    <property type="entry name" value="zf-C2H2"/>
    <property type="match status" value="6"/>
</dbReference>
<evidence type="ECO:0000313" key="16">
    <source>
        <dbReference type="RefSeq" id="XP_005191023.1"/>
    </source>
</evidence>
<evidence type="ECO:0000256" key="4">
    <source>
        <dbReference type="ARBA" id="ARBA00022737"/>
    </source>
</evidence>
<comment type="similarity">
    <text evidence="2">Belongs to the krueppel C2H2-type zinc-finger protein family.</text>
</comment>
<dbReference type="Pfam" id="PF07776">
    <property type="entry name" value="zf-AD"/>
    <property type="match status" value="1"/>
</dbReference>
<evidence type="ECO:0000259" key="13">
    <source>
        <dbReference type="PROSITE" id="PS51915"/>
    </source>
</evidence>
<dbReference type="FunFam" id="3.30.160.60:FF:000145">
    <property type="entry name" value="Zinc finger protein 574"/>
    <property type="match status" value="1"/>
</dbReference>
<evidence type="ECO:0000256" key="3">
    <source>
        <dbReference type="ARBA" id="ARBA00022723"/>
    </source>
</evidence>
<comment type="subcellular location">
    <subcellularLocation>
        <location evidence="1">Nucleus</location>
    </subcellularLocation>
</comment>
<dbReference type="GO" id="GO:0008270">
    <property type="term" value="F:zinc ion binding"/>
    <property type="evidence" value="ECO:0007669"/>
    <property type="project" value="UniProtKB-UniRule"/>
</dbReference>
<keyword evidence="7" id="KW-0238">DNA-binding</keyword>
<feature type="binding site" evidence="10">
    <location>
        <position position="19"/>
    </location>
    <ligand>
        <name>Zn(2+)</name>
        <dbReference type="ChEBI" id="CHEBI:29105"/>
    </ligand>
</feature>
<dbReference type="RefSeq" id="XP_005191023.1">
    <property type="nucleotide sequence ID" value="XM_005190966.3"/>
</dbReference>
<gene>
    <name evidence="14" type="primary">101893168</name>
    <name evidence="16" type="synonym">LOC101893168</name>
</gene>
<keyword evidence="3 10" id="KW-0479">Metal-binding</keyword>